<proteinExistence type="predicted"/>
<evidence type="ECO:0000313" key="1">
    <source>
        <dbReference type="EMBL" id="SHI39461.1"/>
    </source>
</evidence>
<reference evidence="1 2" key="1">
    <citation type="submission" date="2016-11" db="EMBL/GenBank/DDBJ databases">
        <authorList>
            <person name="Jaros S."/>
            <person name="Januszkiewicz K."/>
            <person name="Wedrychowicz H."/>
        </authorList>
    </citation>
    <scope>NUCLEOTIDE SEQUENCE [LARGE SCALE GENOMIC DNA]</scope>
    <source>
        <strain evidence="1 2">DSM 21758</strain>
    </source>
</reference>
<dbReference type="AlphaFoldDB" id="A0A1M6ASR2"/>
<sequence length="39" mass="4542">MIGYSFNNSISRGKIEEKARGYGMNYPEEFKVINKDVKK</sequence>
<keyword evidence="2" id="KW-1185">Reference proteome</keyword>
<organism evidence="1 2">
    <name type="scientific">Clostridium cavendishii DSM 21758</name>
    <dbReference type="NCBI Taxonomy" id="1121302"/>
    <lineage>
        <taxon>Bacteria</taxon>
        <taxon>Bacillati</taxon>
        <taxon>Bacillota</taxon>
        <taxon>Clostridia</taxon>
        <taxon>Eubacteriales</taxon>
        <taxon>Clostridiaceae</taxon>
        <taxon>Clostridium</taxon>
    </lineage>
</organism>
<evidence type="ECO:0000313" key="2">
    <source>
        <dbReference type="Proteomes" id="UP000184310"/>
    </source>
</evidence>
<dbReference type="EMBL" id="FQZB01000003">
    <property type="protein sequence ID" value="SHI39461.1"/>
    <property type="molecule type" value="Genomic_DNA"/>
</dbReference>
<accession>A0A1M6ASR2</accession>
<dbReference type="Proteomes" id="UP000184310">
    <property type="component" value="Unassembled WGS sequence"/>
</dbReference>
<gene>
    <name evidence="1" type="ORF">SAMN02745163_00166</name>
</gene>
<dbReference type="STRING" id="1121302.SAMN02745163_00166"/>
<protein>
    <submittedName>
        <fullName evidence="1">Uncharacterized protein</fullName>
    </submittedName>
</protein>
<name>A0A1M6ASR2_9CLOT</name>